<evidence type="ECO:0000313" key="1">
    <source>
        <dbReference type="EMBL" id="QJB36415.1"/>
    </source>
</evidence>
<dbReference type="Proteomes" id="UP000503144">
    <property type="component" value="Chromosome"/>
</dbReference>
<keyword evidence="2" id="KW-1185">Reference proteome</keyword>
<evidence type="ECO:0000313" key="2">
    <source>
        <dbReference type="Proteomes" id="UP000503144"/>
    </source>
</evidence>
<dbReference type="EMBL" id="CP051204">
    <property type="protein sequence ID" value="QJB36415.1"/>
    <property type="molecule type" value="Genomic_DNA"/>
</dbReference>
<reference evidence="1" key="1">
    <citation type="submission" date="2020-09" db="EMBL/GenBank/DDBJ databases">
        <authorList>
            <person name="Kittiwongwattana C."/>
        </authorList>
    </citation>
    <scope>NUCLEOTIDE SEQUENCE</scope>
    <source>
        <strain evidence="1">1303</strain>
    </source>
</reference>
<name>A0ABX6L8U7_9BACT</name>
<protein>
    <submittedName>
        <fullName evidence="1">Uncharacterized protein</fullName>
    </submittedName>
</protein>
<sequence length="207" mass="23532">MARQLILENKGISAAEWFIPPFRIHEGELVVLNLKNPIYGPAVQDFFVDIITGKATHPAVAVHHPLTYVSPFRQSWFRRRFNPMSVATYLEKNVDPASEYAGKIYEHRDMCGANYRIRPHTKVHTLLGGPRKLLALCATLGRHRYIAYDIRAVGPESVYIIHDMVKKHVSGGGTALLIEYYDELRNDCSRYVEAEWDLEGITPASPQ</sequence>
<organism evidence="1 2">
    <name type="scientific">Chitinophaga oryzae</name>
    <dbReference type="NCBI Taxonomy" id="2725414"/>
    <lineage>
        <taxon>Bacteria</taxon>
        <taxon>Pseudomonadati</taxon>
        <taxon>Bacteroidota</taxon>
        <taxon>Chitinophagia</taxon>
        <taxon>Chitinophagales</taxon>
        <taxon>Chitinophagaceae</taxon>
        <taxon>Chitinophaga</taxon>
    </lineage>
</organism>
<proteinExistence type="predicted"/>
<dbReference type="RefSeq" id="WP_168859639.1">
    <property type="nucleotide sequence ID" value="NZ_CP051204.2"/>
</dbReference>
<gene>
    <name evidence="1" type="ORF">HF324_00475</name>
</gene>
<accession>A0ABX6L8U7</accession>